<organism evidence="1 2">
    <name type="scientific">Dreissena polymorpha</name>
    <name type="common">Zebra mussel</name>
    <name type="synonym">Mytilus polymorpha</name>
    <dbReference type="NCBI Taxonomy" id="45954"/>
    <lineage>
        <taxon>Eukaryota</taxon>
        <taxon>Metazoa</taxon>
        <taxon>Spiralia</taxon>
        <taxon>Lophotrochozoa</taxon>
        <taxon>Mollusca</taxon>
        <taxon>Bivalvia</taxon>
        <taxon>Autobranchia</taxon>
        <taxon>Heteroconchia</taxon>
        <taxon>Euheterodonta</taxon>
        <taxon>Imparidentia</taxon>
        <taxon>Neoheterodontei</taxon>
        <taxon>Myida</taxon>
        <taxon>Dreissenoidea</taxon>
        <taxon>Dreissenidae</taxon>
        <taxon>Dreissena</taxon>
    </lineage>
</organism>
<accession>A0A9D4IQR3</accession>
<sequence length="85" mass="9421">MLEACLLLPAACCLWSSRFDSDSLFLNPSLLGLFHILPYLPAGSGNLPNFLLMPNLSSFVTKVHAFGRHPQLVFPPLSHKHFCGR</sequence>
<reference evidence="1" key="1">
    <citation type="journal article" date="2019" name="bioRxiv">
        <title>The Genome of the Zebra Mussel, Dreissena polymorpha: A Resource for Invasive Species Research.</title>
        <authorList>
            <person name="McCartney M.A."/>
            <person name="Auch B."/>
            <person name="Kono T."/>
            <person name="Mallez S."/>
            <person name="Zhang Y."/>
            <person name="Obille A."/>
            <person name="Becker A."/>
            <person name="Abrahante J.E."/>
            <person name="Garbe J."/>
            <person name="Badalamenti J.P."/>
            <person name="Herman A."/>
            <person name="Mangelson H."/>
            <person name="Liachko I."/>
            <person name="Sullivan S."/>
            <person name="Sone E.D."/>
            <person name="Koren S."/>
            <person name="Silverstein K.A.T."/>
            <person name="Beckman K.B."/>
            <person name="Gohl D.M."/>
        </authorList>
    </citation>
    <scope>NUCLEOTIDE SEQUENCE</scope>
    <source>
        <strain evidence="1">Duluth1</strain>
        <tissue evidence="1">Whole animal</tissue>
    </source>
</reference>
<evidence type="ECO:0000313" key="1">
    <source>
        <dbReference type="EMBL" id="KAH3784686.1"/>
    </source>
</evidence>
<evidence type="ECO:0000313" key="2">
    <source>
        <dbReference type="Proteomes" id="UP000828390"/>
    </source>
</evidence>
<proteinExistence type="predicted"/>
<dbReference type="AlphaFoldDB" id="A0A9D4IQR3"/>
<protein>
    <submittedName>
        <fullName evidence="1">Uncharacterized protein</fullName>
    </submittedName>
</protein>
<reference evidence="1" key="2">
    <citation type="submission" date="2020-11" db="EMBL/GenBank/DDBJ databases">
        <authorList>
            <person name="McCartney M.A."/>
            <person name="Auch B."/>
            <person name="Kono T."/>
            <person name="Mallez S."/>
            <person name="Becker A."/>
            <person name="Gohl D.M."/>
            <person name="Silverstein K.A.T."/>
            <person name="Koren S."/>
            <person name="Bechman K.B."/>
            <person name="Herman A."/>
            <person name="Abrahante J.E."/>
            <person name="Garbe J."/>
        </authorList>
    </citation>
    <scope>NUCLEOTIDE SEQUENCE</scope>
    <source>
        <strain evidence="1">Duluth1</strain>
        <tissue evidence="1">Whole animal</tissue>
    </source>
</reference>
<keyword evidence="2" id="KW-1185">Reference proteome</keyword>
<gene>
    <name evidence="1" type="ORF">DPMN_162650</name>
</gene>
<dbReference type="EMBL" id="JAIWYP010000008">
    <property type="protein sequence ID" value="KAH3784686.1"/>
    <property type="molecule type" value="Genomic_DNA"/>
</dbReference>
<dbReference type="Proteomes" id="UP000828390">
    <property type="component" value="Unassembled WGS sequence"/>
</dbReference>
<name>A0A9D4IQR3_DREPO</name>
<comment type="caution">
    <text evidence="1">The sequence shown here is derived from an EMBL/GenBank/DDBJ whole genome shotgun (WGS) entry which is preliminary data.</text>
</comment>